<dbReference type="PANTHER" id="PTHR13066">
    <property type="entry name" value="BASIC LEUCINE ZIPPER NUCLEAR FACTOR 1 BLZF1 PROTEIN"/>
    <property type="match status" value="1"/>
</dbReference>
<dbReference type="GO" id="GO:0043001">
    <property type="term" value="P:Golgi to plasma membrane protein transport"/>
    <property type="evidence" value="ECO:0007669"/>
    <property type="project" value="InterPro"/>
</dbReference>
<evidence type="ECO:0000313" key="3">
    <source>
        <dbReference type="Ensembl" id="ENSECAP00000055947.1"/>
    </source>
</evidence>
<reference evidence="3" key="3">
    <citation type="submission" date="2025-09" db="UniProtKB">
        <authorList>
            <consortium name="Ensembl"/>
        </authorList>
    </citation>
    <scope>IDENTIFICATION</scope>
    <source>
        <strain evidence="3">Thoroughbred</strain>
    </source>
</reference>
<dbReference type="AlphaFoldDB" id="A0A9L0R0K6"/>
<dbReference type="GeneTree" id="ENSGT00390000009400"/>
<feature type="compositionally biased region" description="Polar residues" evidence="2">
    <location>
        <begin position="1"/>
        <end position="17"/>
    </location>
</feature>
<dbReference type="Proteomes" id="UP000002281">
    <property type="component" value="Chromosome 5"/>
</dbReference>
<dbReference type="GO" id="GO:0007030">
    <property type="term" value="P:Golgi organization"/>
    <property type="evidence" value="ECO:0007669"/>
    <property type="project" value="InterPro"/>
</dbReference>
<gene>
    <name evidence="3" type="primary">BLZF1</name>
</gene>
<keyword evidence="1" id="KW-0175">Coiled coil</keyword>
<name>A0A9L0R0K6_HORSE</name>
<sequence>MTTLESLETKVTLTSTPIRGAGDGMETEEPPKSVEVTSGVQPIRHHILQSPRKKAVTSESPGVLQLGKILTEKAVEVEAVRILVPKAAITHDTPSKNAKVKSLGHHKGEFLGQSEGVVEPRKELSEVKNTLEKLKNSERRLLQDKEGLSNQLRVQTEVNRELKKLLVASVGDDLQYHFERLAREKNQLILENEALGRNTAQLSEQLERMSIQCDVWRSKFLASRVMADELTNSRAVLQRQNRDAQSAIQDLLSEREQFRQEMIATQKYGAGLHSEFLLLEELLVSLQWGREQTYYPSTQPHSTAELALTNYKLAKAVNSHLLGNVGTNVQKKIPSTVEFCSTPAEKMAETVLRILDPVTCTEGSPDNPFAETSTTTLLATKKNIGRFHPYTRYENITFNCCNHCQGELIVL</sequence>
<dbReference type="Pfam" id="PF08227">
    <property type="entry name" value="DASH_Hsk3"/>
    <property type="match status" value="1"/>
</dbReference>
<reference evidence="3 4" key="1">
    <citation type="journal article" date="2009" name="Science">
        <title>Genome sequence, comparative analysis, and population genetics of the domestic horse.</title>
        <authorList>
            <consortium name="Broad Institute Genome Sequencing Platform"/>
            <consortium name="Broad Institute Whole Genome Assembly Team"/>
            <person name="Wade C.M."/>
            <person name="Giulotto E."/>
            <person name="Sigurdsson S."/>
            <person name="Zoli M."/>
            <person name="Gnerre S."/>
            <person name="Imsland F."/>
            <person name="Lear T.L."/>
            <person name="Adelson D.L."/>
            <person name="Bailey E."/>
            <person name="Bellone R.R."/>
            <person name="Bloecker H."/>
            <person name="Distl O."/>
            <person name="Edgar R.C."/>
            <person name="Garber M."/>
            <person name="Leeb T."/>
            <person name="Mauceli E."/>
            <person name="MacLeod J.N."/>
            <person name="Penedo M.C.T."/>
            <person name="Raison J.M."/>
            <person name="Sharpe T."/>
            <person name="Vogel J."/>
            <person name="Andersson L."/>
            <person name="Antczak D.F."/>
            <person name="Biagi T."/>
            <person name="Binns M.M."/>
            <person name="Chowdhary B.P."/>
            <person name="Coleman S.J."/>
            <person name="Della Valle G."/>
            <person name="Fryc S."/>
            <person name="Guerin G."/>
            <person name="Hasegawa T."/>
            <person name="Hill E.W."/>
            <person name="Jurka J."/>
            <person name="Kiialainen A."/>
            <person name="Lindgren G."/>
            <person name="Liu J."/>
            <person name="Magnani E."/>
            <person name="Mickelson J.R."/>
            <person name="Murray J."/>
            <person name="Nergadze S.G."/>
            <person name="Onofrio R."/>
            <person name="Pedroni S."/>
            <person name="Piras M.F."/>
            <person name="Raudsepp T."/>
            <person name="Rocchi M."/>
            <person name="Roeed K.H."/>
            <person name="Ryder O.A."/>
            <person name="Searle S."/>
            <person name="Skow L."/>
            <person name="Swinburne J.E."/>
            <person name="Syvaenen A.C."/>
            <person name="Tozaki T."/>
            <person name="Valberg S.J."/>
            <person name="Vaudin M."/>
            <person name="White J.R."/>
            <person name="Zody M.C."/>
            <person name="Lander E.S."/>
            <person name="Lindblad-Toh K."/>
        </authorList>
    </citation>
    <scope>NUCLEOTIDE SEQUENCE [LARGE SCALE GENOMIC DNA]</scope>
    <source>
        <strain evidence="3 4">Thoroughbred</strain>
    </source>
</reference>
<protein>
    <submittedName>
        <fullName evidence="3">Basic leucine zipper nuclear factor 1</fullName>
    </submittedName>
</protein>
<feature type="coiled-coil region" evidence="1">
    <location>
        <begin position="178"/>
        <end position="261"/>
    </location>
</feature>
<dbReference type="PANTHER" id="PTHR13066:SF2">
    <property type="entry name" value="GOLGIN-45"/>
    <property type="match status" value="1"/>
</dbReference>
<proteinExistence type="predicted"/>
<organism evidence="3 4">
    <name type="scientific">Equus caballus</name>
    <name type="common">Horse</name>
    <dbReference type="NCBI Taxonomy" id="9796"/>
    <lineage>
        <taxon>Eukaryota</taxon>
        <taxon>Metazoa</taxon>
        <taxon>Chordata</taxon>
        <taxon>Craniata</taxon>
        <taxon>Vertebrata</taxon>
        <taxon>Euteleostomi</taxon>
        <taxon>Mammalia</taxon>
        <taxon>Eutheria</taxon>
        <taxon>Laurasiatheria</taxon>
        <taxon>Perissodactyla</taxon>
        <taxon>Equidae</taxon>
        <taxon>Equus</taxon>
    </lineage>
</organism>
<dbReference type="Ensembl" id="ENSECAT00000101823.1">
    <property type="protein sequence ID" value="ENSECAP00000055947.1"/>
    <property type="gene ID" value="ENSECAG00000017383.3"/>
</dbReference>
<feature type="region of interest" description="Disordered" evidence="2">
    <location>
        <begin position="1"/>
        <end position="36"/>
    </location>
</feature>
<evidence type="ECO:0000313" key="4">
    <source>
        <dbReference type="Proteomes" id="UP000002281"/>
    </source>
</evidence>
<accession>A0A9L0R0K6</accession>
<keyword evidence="4" id="KW-1185">Reference proteome</keyword>
<reference evidence="3" key="2">
    <citation type="submission" date="2025-08" db="UniProtKB">
        <authorList>
            <consortium name="Ensembl"/>
        </authorList>
    </citation>
    <scope>IDENTIFICATION</scope>
    <source>
        <strain evidence="3">Thoroughbred</strain>
    </source>
</reference>
<feature type="coiled-coil region" evidence="1">
    <location>
        <begin position="124"/>
        <end position="151"/>
    </location>
</feature>
<dbReference type="InterPro" id="IPR013183">
    <property type="entry name" value="Hsk3-like"/>
</dbReference>
<evidence type="ECO:0000256" key="1">
    <source>
        <dbReference type="SAM" id="Coils"/>
    </source>
</evidence>
<evidence type="ECO:0000256" key="2">
    <source>
        <dbReference type="SAM" id="MobiDB-lite"/>
    </source>
</evidence>
<dbReference type="InterPro" id="IPR027095">
    <property type="entry name" value="Golgin-45"/>
</dbReference>